<dbReference type="InterPro" id="IPR000531">
    <property type="entry name" value="Beta-barrel_TonB"/>
</dbReference>
<comment type="caution">
    <text evidence="8">The sequence shown here is derived from an EMBL/GenBank/DDBJ whole genome shotgun (WGS) entry which is preliminary data.</text>
</comment>
<sequence>MKNSRTALNGRSAFSIVLKNGVSAVALGALAAALAMPAVAQDAPAADPDVTEVVVTGQRAQIKTAQKLKKDAEVVVDSVTAVDIGALPDRSVAEALQRVSGLQIQRASEARDPIRMTAEGGGVVIRGLTWVRSETNGRDIFSAKNGRSLSFEDVSADLLSGIDVYKNPSADMIEGGIGGTVNLRTRLPFDAKGRVLAGTLDSTYGDLQEEYNNSFSAMYSDRWDTSIGEIGLLLNYSDATIGNRTDVIGISKYNPAETAAGEDVFVPDSLGWRSIDWTQKRQAGAVAVQWRPNDAWEFSLQAFHSKATPKNTEYNAGFYNDLGDISTLYTSPDNGVTRTETPSAATYTYDSNGVWTGGTVYDAAVTANTRYGEDEKTTTDVSLNARWYVSEKLTLWGDFQYLKSKADVLSNTVFIQVEGRPDVNLDLTGKMPTIEIIDAGTLDDPSTYWYAAAMDHIEKNDATQYSARVDGRYDFDDAGWLKTFKFGARATDRDYVTRQSNYNWGFLSRQYWGGGAGTFLDEAGSGELYTFNNFMHGDVPVPGNVWFPAASLVNQGTQHTYEALAAANTSGWGWTPAGDSWFTDGTRGGINNQTEETKAVYGLFRLEADNLWEGKTIDGNIGVRIVKTETAADGFVVTTAPTTSATCVTNCAPFNNAVTFGAPTYAVTGGTDYTDVLPSLNIRLKYSDQLQFRFAASKAMVRPEMSWLAPYTTLGSSFTIDTAGLLTNYAYTGTGGNPNLKPVEANQYDLTAEWYFAPTSSLTIAIFRKDMENYIYTETGVEQYTNNGVTLDFNVSRYVNGSESGQVDGFEIAYNQFYDFLPGALSGFGVQANYTKINSSGGRNPIANVFDGNQITGANLSGLPLEGMSEDSYNLALIYEKYGISARLAYNWRSKYLYTTSAANVNRPMWADDFGQLDGSVFYSVTPKVKVGIQATNLGQEPAYTLVSSDLSKPLDTQFYSATKTDRRIALVLRAAF</sequence>
<dbReference type="InterPro" id="IPR037066">
    <property type="entry name" value="Plug_dom_sf"/>
</dbReference>
<dbReference type="Gene3D" id="2.40.170.20">
    <property type="entry name" value="TonB-dependent receptor, beta-barrel domain"/>
    <property type="match status" value="1"/>
</dbReference>
<keyword evidence="3" id="KW-0998">Cell outer membrane</keyword>
<feature type="domain" description="TonB-dependent receptor-like beta-barrel" evidence="6">
    <location>
        <begin position="440"/>
        <end position="938"/>
    </location>
</feature>
<dbReference type="PANTHER" id="PTHR40980">
    <property type="entry name" value="PLUG DOMAIN-CONTAINING PROTEIN"/>
    <property type="match status" value="1"/>
</dbReference>
<evidence type="ECO:0000256" key="4">
    <source>
        <dbReference type="RuleBase" id="RU003357"/>
    </source>
</evidence>
<reference evidence="8" key="1">
    <citation type="journal article" date="2014" name="Int. J. Syst. Evol. Microbiol.">
        <title>Complete genome sequence of Corynebacterium casei LMG S-19264T (=DSM 44701T), isolated from a smear-ripened cheese.</title>
        <authorList>
            <consortium name="US DOE Joint Genome Institute (JGI-PGF)"/>
            <person name="Walter F."/>
            <person name="Albersmeier A."/>
            <person name="Kalinowski J."/>
            <person name="Ruckert C."/>
        </authorList>
    </citation>
    <scope>NUCLEOTIDE SEQUENCE</scope>
    <source>
        <strain evidence="8">KCTC 32296</strain>
    </source>
</reference>
<dbReference type="AlphaFoldDB" id="A0A918PZA4"/>
<evidence type="ECO:0000313" key="9">
    <source>
        <dbReference type="Proteomes" id="UP000662572"/>
    </source>
</evidence>
<evidence type="ECO:0000256" key="2">
    <source>
        <dbReference type="ARBA" id="ARBA00023136"/>
    </source>
</evidence>
<evidence type="ECO:0000313" key="8">
    <source>
        <dbReference type="EMBL" id="GGZ28225.1"/>
    </source>
</evidence>
<keyword evidence="5" id="KW-0732">Signal</keyword>
<keyword evidence="2 4" id="KW-0472">Membrane</keyword>
<organism evidence="8 9">
    <name type="scientific">Asticcacaulis endophyticus</name>
    <dbReference type="NCBI Taxonomy" id="1395890"/>
    <lineage>
        <taxon>Bacteria</taxon>
        <taxon>Pseudomonadati</taxon>
        <taxon>Pseudomonadota</taxon>
        <taxon>Alphaproteobacteria</taxon>
        <taxon>Caulobacterales</taxon>
        <taxon>Caulobacteraceae</taxon>
        <taxon>Asticcacaulis</taxon>
    </lineage>
</organism>
<dbReference type="Pfam" id="PF00593">
    <property type="entry name" value="TonB_dep_Rec_b-barrel"/>
    <property type="match status" value="1"/>
</dbReference>
<keyword evidence="8" id="KW-0675">Receptor</keyword>
<evidence type="ECO:0000259" key="7">
    <source>
        <dbReference type="Pfam" id="PF07715"/>
    </source>
</evidence>
<comment type="subcellular location">
    <subcellularLocation>
        <location evidence="1 4">Cell outer membrane</location>
    </subcellularLocation>
</comment>
<feature type="signal peptide" evidence="5">
    <location>
        <begin position="1"/>
        <end position="40"/>
    </location>
</feature>
<evidence type="ECO:0000259" key="6">
    <source>
        <dbReference type="Pfam" id="PF00593"/>
    </source>
</evidence>
<keyword evidence="4" id="KW-0798">TonB box</keyword>
<accession>A0A918PZA4</accession>
<evidence type="ECO:0000256" key="5">
    <source>
        <dbReference type="SAM" id="SignalP"/>
    </source>
</evidence>
<dbReference type="Proteomes" id="UP000662572">
    <property type="component" value="Unassembled WGS sequence"/>
</dbReference>
<reference evidence="8" key="2">
    <citation type="submission" date="2020-09" db="EMBL/GenBank/DDBJ databases">
        <authorList>
            <person name="Sun Q."/>
            <person name="Kim S."/>
        </authorList>
    </citation>
    <scope>NUCLEOTIDE SEQUENCE</scope>
    <source>
        <strain evidence="8">KCTC 32296</strain>
    </source>
</reference>
<proteinExistence type="inferred from homology"/>
<name>A0A918PZA4_9CAUL</name>
<comment type="similarity">
    <text evidence="4">Belongs to the TonB-dependent receptor family.</text>
</comment>
<keyword evidence="9" id="KW-1185">Reference proteome</keyword>
<dbReference type="GO" id="GO:0009279">
    <property type="term" value="C:cell outer membrane"/>
    <property type="evidence" value="ECO:0007669"/>
    <property type="project" value="UniProtKB-SubCell"/>
</dbReference>
<dbReference type="NCBIfam" id="TIGR01782">
    <property type="entry name" value="TonB-Xanth-Caul"/>
    <property type="match status" value="1"/>
</dbReference>
<dbReference type="Pfam" id="PF07715">
    <property type="entry name" value="Plug"/>
    <property type="match status" value="1"/>
</dbReference>
<dbReference type="InterPro" id="IPR012910">
    <property type="entry name" value="Plug_dom"/>
</dbReference>
<evidence type="ECO:0000256" key="3">
    <source>
        <dbReference type="ARBA" id="ARBA00023237"/>
    </source>
</evidence>
<dbReference type="EMBL" id="BMZB01000001">
    <property type="protein sequence ID" value="GGZ28225.1"/>
    <property type="molecule type" value="Genomic_DNA"/>
</dbReference>
<dbReference type="PANTHER" id="PTHR40980:SF3">
    <property type="entry name" value="TONB-DEPENDENT RECEPTOR-LIKE BETA-BARREL DOMAIN-CONTAINING PROTEIN"/>
    <property type="match status" value="1"/>
</dbReference>
<dbReference type="Gene3D" id="2.170.130.10">
    <property type="entry name" value="TonB-dependent receptor, plug domain"/>
    <property type="match status" value="1"/>
</dbReference>
<dbReference type="SUPFAM" id="SSF56935">
    <property type="entry name" value="Porins"/>
    <property type="match status" value="1"/>
</dbReference>
<protein>
    <submittedName>
        <fullName evidence="8">TonB-dependent receptor</fullName>
    </submittedName>
</protein>
<dbReference type="InterPro" id="IPR036942">
    <property type="entry name" value="Beta-barrel_TonB_sf"/>
</dbReference>
<gene>
    <name evidence="8" type="ORF">GCM10011273_12510</name>
</gene>
<dbReference type="InterPro" id="IPR010104">
    <property type="entry name" value="TonB_rcpt_bac"/>
</dbReference>
<feature type="domain" description="TonB-dependent receptor plug" evidence="7">
    <location>
        <begin position="69"/>
        <end position="180"/>
    </location>
</feature>
<evidence type="ECO:0000256" key="1">
    <source>
        <dbReference type="ARBA" id="ARBA00004442"/>
    </source>
</evidence>
<feature type="chain" id="PRO_5036861038" evidence="5">
    <location>
        <begin position="41"/>
        <end position="977"/>
    </location>
</feature>
<dbReference type="RefSeq" id="WP_189485522.1">
    <property type="nucleotide sequence ID" value="NZ_BMZB01000001.1"/>
</dbReference>